<sequence>MKTLEKINLTTEFTQFCDIFNFTPEEVVQEFINKIDIAQYMCEFLDPHRWANLFAMEYMIQYTKSKGIMFEYEDFAKSWVEMMETGGDDPIGKTKELLEKWHKKVLEDRIHEIMKNDDKEENT</sequence>
<evidence type="ECO:0000313" key="2">
    <source>
        <dbReference type="Proteomes" id="UP000250831"/>
    </source>
</evidence>
<name>A0A363NNL8_9SPHI</name>
<comment type="caution">
    <text evidence="1">The sequence shown here is derived from an EMBL/GenBank/DDBJ whole genome shotgun (WGS) entry which is preliminary data.</text>
</comment>
<accession>A0A363NNL8</accession>
<reference evidence="1 2" key="1">
    <citation type="submission" date="2018-04" db="EMBL/GenBank/DDBJ databases">
        <title>Sphingobacterium sp. M46 Genome.</title>
        <authorList>
            <person name="Cheng J."/>
            <person name="Li Y."/>
        </authorList>
    </citation>
    <scope>NUCLEOTIDE SEQUENCE [LARGE SCALE GENOMIC DNA]</scope>
    <source>
        <strain evidence="1 2">M46</strain>
    </source>
</reference>
<keyword evidence="2" id="KW-1185">Reference proteome</keyword>
<proteinExistence type="predicted"/>
<dbReference type="AlphaFoldDB" id="A0A363NNL8"/>
<protein>
    <submittedName>
        <fullName evidence="1">Uncharacterized protein</fullName>
    </submittedName>
</protein>
<dbReference type="RefSeq" id="WP_108636032.1">
    <property type="nucleotide sequence ID" value="NZ_QCXX01000007.1"/>
</dbReference>
<organism evidence="1 2">
    <name type="scientific">Sphingobacterium athyrii</name>
    <dbReference type="NCBI Taxonomy" id="2152717"/>
    <lineage>
        <taxon>Bacteria</taxon>
        <taxon>Pseudomonadati</taxon>
        <taxon>Bacteroidota</taxon>
        <taxon>Sphingobacteriia</taxon>
        <taxon>Sphingobacteriales</taxon>
        <taxon>Sphingobacteriaceae</taxon>
        <taxon>Sphingobacterium</taxon>
    </lineage>
</organism>
<dbReference type="OrthoDB" id="763804at2"/>
<dbReference type="Proteomes" id="UP000250831">
    <property type="component" value="Unassembled WGS sequence"/>
</dbReference>
<dbReference type="EMBL" id="QCXX01000007">
    <property type="protein sequence ID" value="PUV22385.1"/>
    <property type="molecule type" value="Genomic_DNA"/>
</dbReference>
<gene>
    <name evidence="1" type="ORF">DCO56_22800</name>
</gene>
<evidence type="ECO:0000313" key="1">
    <source>
        <dbReference type="EMBL" id="PUV22385.1"/>
    </source>
</evidence>